<protein>
    <submittedName>
        <fullName evidence="1">Uncharacterized protein</fullName>
    </submittedName>
</protein>
<accession>A0ABU3B962</accession>
<organism evidence="1 2">
    <name type="scientific">Spectribacter acetivorans</name>
    <dbReference type="NCBI Taxonomy" id="3075603"/>
    <lineage>
        <taxon>Bacteria</taxon>
        <taxon>Pseudomonadati</taxon>
        <taxon>Pseudomonadota</taxon>
        <taxon>Gammaproteobacteria</taxon>
        <taxon>Salinisphaerales</taxon>
        <taxon>Salinisphaeraceae</taxon>
        <taxon>Spectribacter</taxon>
    </lineage>
</organism>
<proteinExistence type="predicted"/>
<reference evidence="1 2" key="1">
    <citation type="submission" date="2023-09" db="EMBL/GenBank/DDBJ databases">
        <authorList>
            <person name="Rey-Velasco X."/>
        </authorList>
    </citation>
    <scope>NUCLEOTIDE SEQUENCE [LARGE SCALE GENOMIC DNA]</scope>
    <source>
        <strain evidence="1 2">P385</strain>
    </source>
</reference>
<comment type="caution">
    <text evidence="1">The sequence shown here is derived from an EMBL/GenBank/DDBJ whole genome shotgun (WGS) entry which is preliminary data.</text>
</comment>
<evidence type="ECO:0000313" key="2">
    <source>
        <dbReference type="Proteomes" id="UP001259982"/>
    </source>
</evidence>
<dbReference type="EMBL" id="JAVRHY010000009">
    <property type="protein sequence ID" value="MDT0619011.1"/>
    <property type="molecule type" value="Genomic_DNA"/>
</dbReference>
<gene>
    <name evidence="1" type="ORF">RM531_11035</name>
</gene>
<dbReference type="Proteomes" id="UP001259982">
    <property type="component" value="Unassembled WGS sequence"/>
</dbReference>
<keyword evidence="2" id="KW-1185">Reference proteome</keyword>
<evidence type="ECO:0000313" key="1">
    <source>
        <dbReference type="EMBL" id="MDT0619011.1"/>
    </source>
</evidence>
<dbReference type="RefSeq" id="WP_311659301.1">
    <property type="nucleotide sequence ID" value="NZ_JAVRHY010000009.1"/>
</dbReference>
<name>A0ABU3B962_9GAMM</name>
<sequence length="210" mass="23376">MNNFEHEFLENYLKFGLGALPKSDIDALVMHLLDRYGYAGYGPLATRRNQEASEILKTPVSKIKKLRYEAALKFGESIEEQAKGRLLAALSQATLEIDDKKEKVNLIIEDSLAKNWLQGQLKNHQLIFDHSFNTEIVKVPADGLFAVLETIFSKNELDEFREAYDSAKKLKTAEERRNAFKQAASKFAQGAAKQAGGGVVAVLKAQLGMG</sequence>